<dbReference type="NCBIfam" id="TIGR00229">
    <property type="entry name" value="sensory_box"/>
    <property type="match status" value="1"/>
</dbReference>
<keyword evidence="4" id="KW-0808">Transferase</keyword>
<dbReference type="EMBL" id="JBBVGT010000003">
    <property type="protein sequence ID" value="MFB5947026.1"/>
    <property type="molecule type" value="Genomic_DNA"/>
</dbReference>
<accession>A0ABV5CHJ3</accession>
<feature type="domain" description="Histidine kinase" evidence="6">
    <location>
        <begin position="160"/>
        <end position="372"/>
    </location>
</feature>
<evidence type="ECO:0000256" key="1">
    <source>
        <dbReference type="ARBA" id="ARBA00000085"/>
    </source>
</evidence>
<comment type="catalytic activity">
    <reaction evidence="1">
        <text>ATP + protein L-histidine = ADP + protein N-phospho-L-histidine.</text>
        <dbReference type="EC" id="2.7.13.3"/>
    </reaction>
</comment>
<dbReference type="PANTHER" id="PTHR43047:SF72">
    <property type="entry name" value="OSMOSENSING HISTIDINE PROTEIN KINASE SLN1"/>
    <property type="match status" value="1"/>
</dbReference>
<dbReference type="InterPro" id="IPR005467">
    <property type="entry name" value="His_kinase_dom"/>
</dbReference>
<dbReference type="SUPFAM" id="SSF55874">
    <property type="entry name" value="ATPase domain of HSP90 chaperone/DNA topoisomerase II/histidine kinase"/>
    <property type="match status" value="1"/>
</dbReference>
<dbReference type="InterPro" id="IPR003661">
    <property type="entry name" value="HisK_dim/P_dom"/>
</dbReference>
<dbReference type="InterPro" id="IPR036097">
    <property type="entry name" value="HisK_dim/P_sf"/>
</dbReference>
<dbReference type="PANTHER" id="PTHR43047">
    <property type="entry name" value="TWO-COMPONENT HISTIDINE PROTEIN KINASE"/>
    <property type="match status" value="1"/>
</dbReference>
<dbReference type="Gene3D" id="3.30.450.20">
    <property type="entry name" value="PAS domain"/>
    <property type="match status" value="1"/>
</dbReference>
<dbReference type="Gene3D" id="1.10.287.130">
    <property type="match status" value="1"/>
</dbReference>
<name>A0ABV5CHJ3_9SPHI</name>
<dbReference type="PROSITE" id="PS50109">
    <property type="entry name" value="HIS_KIN"/>
    <property type="match status" value="1"/>
</dbReference>
<keyword evidence="10" id="KW-1185">Reference proteome</keyword>
<evidence type="ECO:0000259" key="8">
    <source>
        <dbReference type="PROSITE" id="PS50113"/>
    </source>
</evidence>
<dbReference type="CDD" id="cd00130">
    <property type="entry name" value="PAS"/>
    <property type="match status" value="1"/>
</dbReference>
<comment type="caution">
    <text evidence="9">The sequence shown here is derived from an EMBL/GenBank/DDBJ whole genome shotgun (WGS) entry which is preliminary data.</text>
</comment>
<protein>
    <recommendedName>
        <fullName evidence="2">histidine kinase</fullName>
        <ecNumber evidence="2">2.7.13.3</ecNumber>
    </recommendedName>
</protein>
<gene>
    <name evidence="9" type="ORF">WKR92_14425</name>
</gene>
<evidence type="ECO:0000256" key="3">
    <source>
        <dbReference type="ARBA" id="ARBA00022553"/>
    </source>
</evidence>
<dbReference type="PROSITE" id="PS50112">
    <property type="entry name" value="PAS"/>
    <property type="match status" value="1"/>
</dbReference>
<dbReference type="PROSITE" id="PS50113">
    <property type="entry name" value="PAC"/>
    <property type="match status" value="1"/>
</dbReference>
<feature type="domain" description="PAS" evidence="7">
    <location>
        <begin position="21"/>
        <end position="86"/>
    </location>
</feature>
<feature type="domain" description="PAC" evidence="8">
    <location>
        <begin position="90"/>
        <end position="142"/>
    </location>
</feature>
<dbReference type="InterPro" id="IPR036890">
    <property type="entry name" value="HATPase_C_sf"/>
</dbReference>
<evidence type="ECO:0000256" key="4">
    <source>
        <dbReference type="ARBA" id="ARBA00022679"/>
    </source>
</evidence>
<dbReference type="InterPro" id="IPR013767">
    <property type="entry name" value="PAS_fold"/>
</dbReference>
<evidence type="ECO:0000313" key="9">
    <source>
        <dbReference type="EMBL" id="MFB5947026.1"/>
    </source>
</evidence>
<dbReference type="InterPro" id="IPR003594">
    <property type="entry name" value="HATPase_dom"/>
</dbReference>
<dbReference type="InterPro" id="IPR000700">
    <property type="entry name" value="PAS-assoc_C"/>
</dbReference>
<reference evidence="9 10" key="1">
    <citation type="submission" date="2024-04" db="EMBL/GenBank/DDBJ databases">
        <title>Albibacterium profundi sp. nov., isolated from sediment of the Challenger Deep of Mariana Trench.</title>
        <authorList>
            <person name="Wang Y."/>
        </authorList>
    </citation>
    <scope>NUCLEOTIDE SEQUENCE [LARGE SCALE GENOMIC DNA]</scope>
    <source>
        <strain evidence="9 10">RHL897</strain>
    </source>
</reference>
<organism evidence="9 10">
    <name type="scientific">Albibacterium profundi</name>
    <dbReference type="NCBI Taxonomy" id="3134906"/>
    <lineage>
        <taxon>Bacteria</taxon>
        <taxon>Pseudomonadati</taxon>
        <taxon>Bacteroidota</taxon>
        <taxon>Sphingobacteriia</taxon>
        <taxon>Sphingobacteriales</taxon>
        <taxon>Sphingobacteriaceae</taxon>
        <taxon>Albibacterium</taxon>
    </lineage>
</organism>
<dbReference type="EC" id="2.7.13.3" evidence="2"/>
<dbReference type="Proteomes" id="UP001580928">
    <property type="component" value="Unassembled WGS sequence"/>
</dbReference>
<evidence type="ECO:0000259" key="7">
    <source>
        <dbReference type="PROSITE" id="PS50112"/>
    </source>
</evidence>
<sequence>MRKSDKHHKTPNTIPGPDWLLASIIGSSDDAIITKDLEGKITSWNNSAVEMFGYSADEAIGQSVTILIPENRLQEETEILNKIRSGEQIKHYETERLAKNGDIISLSLTISPIKTPDGKIIGASKIARDISERVSLQKKLQLYTHELEMLNNLKDDAINLISHELKTPLTSAKAYIQLLGKLIEKDHQAYGFIPRAQFSLARLESLINDQLDVSKIRINQFEYNMVEFPLRDLILESVKSIQQYCVHHQIVVNIGSDIHVRGDRGRLMQVLSNLLSNAIKFSPKADTVDVTSRQTDGHVEIAVTDYGIGISAEYAGQLLDRYYRIESENTKFIGLGLGLFIVNDILEKHNSKLCIESTLGEGSRLSFSLATI</sequence>
<dbReference type="RefSeq" id="WP_375558554.1">
    <property type="nucleotide sequence ID" value="NZ_JBBVGT010000003.1"/>
</dbReference>
<dbReference type="PRINTS" id="PR00344">
    <property type="entry name" value="BCTRLSENSOR"/>
</dbReference>
<dbReference type="InterPro" id="IPR001610">
    <property type="entry name" value="PAC"/>
</dbReference>
<keyword evidence="5" id="KW-0418">Kinase</keyword>
<dbReference type="CDD" id="cd00082">
    <property type="entry name" value="HisKA"/>
    <property type="match status" value="1"/>
</dbReference>
<dbReference type="Pfam" id="PF02518">
    <property type="entry name" value="HATPase_c"/>
    <property type="match status" value="1"/>
</dbReference>
<evidence type="ECO:0000256" key="2">
    <source>
        <dbReference type="ARBA" id="ARBA00012438"/>
    </source>
</evidence>
<dbReference type="InterPro" id="IPR004358">
    <property type="entry name" value="Sig_transdc_His_kin-like_C"/>
</dbReference>
<dbReference type="SUPFAM" id="SSF55785">
    <property type="entry name" value="PYP-like sensor domain (PAS domain)"/>
    <property type="match status" value="1"/>
</dbReference>
<dbReference type="Pfam" id="PF00989">
    <property type="entry name" value="PAS"/>
    <property type="match status" value="1"/>
</dbReference>
<dbReference type="InterPro" id="IPR035965">
    <property type="entry name" value="PAS-like_dom_sf"/>
</dbReference>
<dbReference type="Pfam" id="PF00512">
    <property type="entry name" value="HisKA"/>
    <property type="match status" value="1"/>
</dbReference>
<evidence type="ECO:0000259" key="6">
    <source>
        <dbReference type="PROSITE" id="PS50109"/>
    </source>
</evidence>
<evidence type="ECO:0000256" key="5">
    <source>
        <dbReference type="ARBA" id="ARBA00022777"/>
    </source>
</evidence>
<evidence type="ECO:0000313" key="10">
    <source>
        <dbReference type="Proteomes" id="UP001580928"/>
    </source>
</evidence>
<dbReference type="SUPFAM" id="SSF47384">
    <property type="entry name" value="Homodimeric domain of signal transducing histidine kinase"/>
    <property type="match status" value="1"/>
</dbReference>
<proteinExistence type="predicted"/>
<keyword evidence="3" id="KW-0597">Phosphoprotein</keyword>
<dbReference type="InterPro" id="IPR000014">
    <property type="entry name" value="PAS"/>
</dbReference>
<dbReference type="SMART" id="SM00388">
    <property type="entry name" value="HisKA"/>
    <property type="match status" value="1"/>
</dbReference>
<dbReference type="SMART" id="SM00086">
    <property type="entry name" value="PAC"/>
    <property type="match status" value="1"/>
</dbReference>
<dbReference type="Gene3D" id="3.30.565.10">
    <property type="entry name" value="Histidine kinase-like ATPase, C-terminal domain"/>
    <property type="match status" value="1"/>
</dbReference>
<dbReference type="SMART" id="SM00387">
    <property type="entry name" value="HATPase_c"/>
    <property type="match status" value="1"/>
</dbReference>
<dbReference type="SMART" id="SM00091">
    <property type="entry name" value="PAS"/>
    <property type="match status" value="1"/>
</dbReference>